<protein>
    <submittedName>
        <fullName evidence="2">Uncharacterized protein</fullName>
    </submittedName>
</protein>
<gene>
    <name evidence="2" type="ORF">RFI_30211</name>
</gene>
<keyword evidence="3" id="KW-1185">Reference proteome</keyword>
<keyword evidence="1" id="KW-1133">Transmembrane helix</keyword>
<keyword evidence="1" id="KW-0812">Transmembrane</keyword>
<proteinExistence type="predicted"/>
<accession>X6M0N3</accession>
<reference evidence="2 3" key="1">
    <citation type="journal article" date="2013" name="Curr. Biol.">
        <title>The Genome of the Foraminiferan Reticulomyxa filosa.</title>
        <authorList>
            <person name="Glockner G."/>
            <person name="Hulsmann N."/>
            <person name="Schleicher M."/>
            <person name="Noegel A.A."/>
            <person name="Eichinger L."/>
            <person name="Gallinger C."/>
            <person name="Pawlowski J."/>
            <person name="Sierra R."/>
            <person name="Euteneuer U."/>
            <person name="Pillet L."/>
            <person name="Moustafa A."/>
            <person name="Platzer M."/>
            <person name="Groth M."/>
            <person name="Szafranski K."/>
            <person name="Schliwa M."/>
        </authorList>
    </citation>
    <scope>NUCLEOTIDE SEQUENCE [LARGE SCALE GENOMIC DNA]</scope>
</reference>
<dbReference type="Proteomes" id="UP000023152">
    <property type="component" value="Unassembled WGS sequence"/>
</dbReference>
<dbReference type="AlphaFoldDB" id="X6M0N3"/>
<dbReference type="EMBL" id="ASPP01026408">
    <property type="protein sequence ID" value="ETO07181.1"/>
    <property type="molecule type" value="Genomic_DNA"/>
</dbReference>
<name>X6M0N3_RETFI</name>
<feature type="transmembrane region" description="Helical" evidence="1">
    <location>
        <begin position="38"/>
        <end position="64"/>
    </location>
</feature>
<comment type="caution">
    <text evidence="2">The sequence shown here is derived from an EMBL/GenBank/DDBJ whole genome shotgun (WGS) entry which is preliminary data.</text>
</comment>
<evidence type="ECO:0000256" key="1">
    <source>
        <dbReference type="SAM" id="Phobius"/>
    </source>
</evidence>
<evidence type="ECO:0000313" key="2">
    <source>
        <dbReference type="EMBL" id="ETO07181.1"/>
    </source>
</evidence>
<sequence length="161" mass="18273">MKHGHLTHRKTLGIGGDKDFVKTQLSQYVLKSKPRKQFLTLCVALGVVWSVVATVILLYTYVIYIPSIQEQSSQSRIGSFKGPKWKNAKQTLSTDVIYENEWLSLSKHVVKTPKNQTINDWLWVDTMHQVNVLVSIAVKGQDANNALQGFLFVCIYLPKNI</sequence>
<evidence type="ECO:0000313" key="3">
    <source>
        <dbReference type="Proteomes" id="UP000023152"/>
    </source>
</evidence>
<organism evidence="2 3">
    <name type="scientific">Reticulomyxa filosa</name>
    <dbReference type="NCBI Taxonomy" id="46433"/>
    <lineage>
        <taxon>Eukaryota</taxon>
        <taxon>Sar</taxon>
        <taxon>Rhizaria</taxon>
        <taxon>Retaria</taxon>
        <taxon>Foraminifera</taxon>
        <taxon>Monothalamids</taxon>
        <taxon>Reticulomyxidae</taxon>
        <taxon>Reticulomyxa</taxon>
    </lineage>
</organism>
<keyword evidence="1" id="KW-0472">Membrane</keyword>